<organism evidence="2 3">
    <name type="scientific">Paraoerskovia marina</name>
    <dbReference type="NCBI Taxonomy" id="545619"/>
    <lineage>
        <taxon>Bacteria</taxon>
        <taxon>Bacillati</taxon>
        <taxon>Actinomycetota</taxon>
        <taxon>Actinomycetes</taxon>
        <taxon>Micrococcales</taxon>
        <taxon>Cellulomonadaceae</taxon>
        <taxon>Paraoerskovia</taxon>
    </lineage>
</organism>
<reference evidence="2 3" key="1">
    <citation type="submission" date="2016-10" db="EMBL/GenBank/DDBJ databases">
        <authorList>
            <person name="de Groot N.N."/>
        </authorList>
    </citation>
    <scope>NUCLEOTIDE SEQUENCE [LARGE SCALE GENOMIC DNA]</scope>
    <source>
        <strain evidence="2 3">DSM 22126</strain>
    </source>
</reference>
<dbReference type="Proteomes" id="UP000185663">
    <property type="component" value="Chromosome I"/>
</dbReference>
<dbReference type="EMBL" id="LT629776">
    <property type="protein sequence ID" value="SDS24117.1"/>
    <property type="molecule type" value="Genomic_DNA"/>
</dbReference>
<gene>
    <name evidence="2" type="ORF">SAMN04489860_1115</name>
</gene>
<dbReference type="eggNOG" id="ENOG5031CVU">
    <property type="taxonomic scope" value="Bacteria"/>
</dbReference>
<protein>
    <submittedName>
        <fullName evidence="2">Uncharacterized protein</fullName>
    </submittedName>
</protein>
<evidence type="ECO:0000313" key="2">
    <source>
        <dbReference type="EMBL" id="SDS24117.1"/>
    </source>
</evidence>
<dbReference type="Pfam" id="PF19460">
    <property type="entry name" value="DUF5997"/>
    <property type="match status" value="1"/>
</dbReference>
<proteinExistence type="predicted"/>
<keyword evidence="3" id="KW-1185">Reference proteome</keyword>
<evidence type="ECO:0000256" key="1">
    <source>
        <dbReference type="SAM" id="MobiDB-lite"/>
    </source>
</evidence>
<evidence type="ECO:0000313" key="3">
    <source>
        <dbReference type="Proteomes" id="UP000185663"/>
    </source>
</evidence>
<dbReference type="InterPro" id="IPR046039">
    <property type="entry name" value="DUF5997"/>
</dbReference>
<sequence>MPRLVGARGDYSGTMSSSNASQTMKPNTAAKRLGVYLPATPEEFQNSTVTRAQLEELETNPPQWLSELRRNGPHPRPVVAGRLNISIAGLARGGVTDPLTTEEINALRDEPPAWLERERQIQAQVRAEDERVAERDLKAAKKAARLEQGRSK</sequence>
<name>A0A1H1QLA8_9CELL</name>
<feature type="region of interest" description="Disordered" evidence="1">
    <location>
        <begin position="1"/>
        <end position="27"/>
    </location>
</feature>
<dbReference type="AlphaFoldDB" id="A0A1H1QLA8"/>
<accession>A0A1H1QLA8</accession>
<feature type="compositionally biased region" description="Polar residues" evidence="1">
    <location>
        <begin position="13"/>
        <end position="26"/>
    </location>
</feature>
<dbReference type="STRING" id="545619.SAMN04489860_1115"/>